<dbReference type="OrthoDB" id="9779724at2"/>
<dbReference type="GO" id="GO:0015627">
    <property type="term" value="C:type II protein secretion system complex"/>
    <property type="evidence" value="ECO:0007669"/>
    <property type="project" value="TreeGrafter"/>
</dbReference>
<comment type="caution">
    <text evidence="7">The sequence shown here is derived from an EMBL/GenBank/DDBJ whole genome shotgun (WGS) entry which is preliminary data.</text>
</comment>
<evidence type="ECO:0000313" key="7">
    <source>
        <dbReference type="EMBL" id="GAT33407.1"/>
    </source>
</evidence>
<evidence type="ECO:0000256" key="4">
    <source>
        <dbReference type="RuleBase" id="RU004003"/>
    </source>
</evidence>
<feature type="domain" description="Type II/III secretion system secretin-like" evidence="6">
    <location>
        <begin position="466"/>
        <end position="629"/>
    </location>
</feature>
<evidence type="ECO:0000313" key="8">
    <source>
        <dbReference type="Proteomes" id="UP000076023"/>
    </source>
</evidence>
<proteinExistence type="inferred from homology"/>
<keyword evidence="8" id="KW-1185">Reference proteome</keyword>
<protein>
    <submittedName>
        <fullName evidence="7">Type II secretory pathway component GspD/PulD</fullName>
    </submittedName>
</protein>
<dbReference type="Gene3D" id="3.55.50.30">
    <property type="match status" value="1"/>
</dbReference>
<dbReference type="PANTHER" id="PTHR30332">
    <property type="entry name" value="PROBABLE GENERAL SECRETION PATHWAY PROTEIN D"/>
    <property type="match status" value="1"/>
</dbReference>
<reference evidence="8" key="1">
    <citation type="journal article" date="2017" name="Genome Announc.">
        <title>Draft Genome Sequence of Terrimicrobium sacchariphilum NM-5T, a Facultative Anaerobic Soil Bacterium of the Class Spartobacteria.</title>
        <authorList>
            <person name="Qiu Y.L."/>
            <person name="Tourlousse D.M."/>
            <person name="Matsuura N."/>
            <person name="Ohashi A."/>
            <person name="Sekiguchi Y."/>
        </authorList>
    </citation>
    <scope>NUCLEOTIDE SEQUENCE [LARGE SCALE GENOMIC DNA]</scope>
    <source>
        <strain evidence="8">NM-5</strain>
    </source>
</reference>
<evidence type="ECO:0000259" key="6">
    <source>
        <dbReference type="Pfam" id="PF00263"/>
    </source>
</evidence>
<gene>
    <name evidence="7" type="ORF">TSACC_21823</name>
</gene>
<feature type="compositionally biased region" description="Polar residues" evidence="5">
    <location>
        <begin position="407"/>
        <end position="423"/>
    </location>
</feature>
<dbReference type="InterPro" id="IPR001775">
    <property type="entry name" value="GspD/PilQ"/>
</dbReference>
<dbReference type="PRINTS" id="PR00811">
    <property type="entry name" value="BCTERIALGSPD"/>
</dbReference>
<dbReference type="Proteomes" id="UP000076023">
    <property type="component" value="Unassembled WGS sequence"/>
</dbReference>
<feature type="region of interest" description="Disordered" evidence="5">
    <location>
        <begin position="407"/>
        <end position="430"/>
    </location>
</feature>
<feature type="region of interest" description="Disordered" evidence="5">
    <location>
        <begin position="232"/>
        <end position="255"/>
    </location>
</feature>
<dbReference type="AlphaFoldDB" id="A0A146G988"/>
<sequence length="758" mass="80932">MKSLCFRSAREARNAIACPGKQSALVISLMASSLCGAAAQQNVPTVIAQQPPAVVTQTPPPQPSQPPSIRVSVPTPAALAPAPVVAATPAALANATPVAQMTVPLAPQTIPAPAFEVYPDYNWGNAMAAKLRNAPAKLYEFDRASLRDVLRFLADDAGIPFVALQESSAAENTLVTFTLKASPFRTLETVAKANGVTIFYENGVWFMRPTNEKELVGRIYKIKFNPQDNVKYEGGNGTTGGSANSNSSSSSGTGIGDINMQGATTVFKVETPKIIEQIKSLLGIPTSSVSAAHADEASVENFGSLQTTPTAVAPGSQLAANSTGDGGPQVIYNADSGTVYVIATRQQHQWVEGYLSAVDRPQALIGIEVKFFETTKDPSKELGINWAGTLKGGFDVSLTNIQASPSGSINIDTNNQNQRQSGQLPPGSSPYDYSTYNKDYTVSAAMPYSAVLSVHDVSAALQAFLTDNETTTVQYPRVLTINNREVVIRSVVNQPVLASSSSVTPGVGGTTTAEVEYLPIGTIINILPKTMPDNSVVLNVAITISSIVGTTTIQGNDYPIASSRIYNAALQVDSGYTLAVGGLEQAFDEYARNGVPFLRDIPGIGELFKAKGRARSKKNLIIFITPTIITNRSTTPGIAEVPQSVIPVRPNEPTPPAFTPQGRLVGGEAAIDEAARWLERQIEYYRQVTKENRTDKESMRQLASVINSAQMLLTEIQLLEDQNPAAISQLVKKEERTLSIIQELNKVQSAARKDLMSF</sequence>
<keyword evidence="2" id="KW-0732">Signal</keyword>
<dbReference type="EMBL" id="BDCO01000002">
    <property type="protein sequence ID" value="GAT33407.1"/>
    <property type="molecule type" value="Genomic_DNA"/>
</dbReference>
<dbReference type="STRING" id="690879.TSACC_21823"/>
<keyword evidence="3" id="KW-0472">Membrane</keyword>
<dbReference type="GO" id="GO:0009306">
    <property type="term" value="P:protein secretion"/>
    <property type="evidence" value="ECO:0007669"/>
    <property type="project" value="InterPro"/>
</dbReference>
<organism evidence="7 8">
    <name type="scientific">Terrimicrobium sacchariphilum</name>
    <dbReference type="NCBI Taxonomy" id="690879"/>
    <lineage>
        <taxon>Bacteria</taxon>
        <taxon>Pseudomonadati</taxon>
        <taxon>Verrucomicrobiota</taxon>
        <taxon>Terrimicrobiia</taxon>
        <taxon>Terrimicrobiales</taxon>
        <taxon>Terrimicrobiaceae</taxon>
        <taxon>Terrimicrobium</taxon>
    </lineage>
</organism>
<dbReference type="PANTHER" id="PTHR30332:SF24">
    <property type="entry name" value="SECRETIN GSPD-RELATED"/>
    <property type="match status" value="1"/>
</dbReference>
<evidence type="ECO:0000256" key="3">
    <source>
        <dbReference type="ARBA" id="ARBA00023136"/>
    </source>
</evidence>
<comment type="similarity">
    <text evidence="4">Belongs to the bacterial secretin family.</text>
</comment>
<name>A0A146G988_TERSA</name>
<dbReference type="GO" id="GO:0016020">
    <property type="term" value="C:membrane"/>
    <property type="evidence" value="ECO:0007669"/>
    <property type="project" value="UniProtKB-SubCell"/>
</dbReference>
<accession>A0A146G988</accession>
<evidence type="ECO:0000256" key="2">
    <source>
        <dbReference type="ARBA" id="ARBA00022729"/>
    </source>
</evidence>
<feature type="compositionally biased region" description="Low complexity" evidence="5">
    <location>
        <begin position="241"/>
        <end position="252"/>
    </location>
</feature>
<dbReference type="InParanoid" id="A0A146G988"/>
<dbReference type="InterPro" id="IPR004846">
    <property type="entry name" value="T2SS/T3SS_dom"/>
</dbReference>
<comment type="subcellular location">
    <subcellularLocation>
        <location evidence="1">Membrane</location>
    </subcellularLocation>
</comment>
<evidence type="ECO:0000256" key="5">
    <source>
        <dbReference type="SAM" id="MobiDB-lite"/>
    </source>
</evidence>
<dbReference type="InterPro" id="IPR050810">
    <property type="entry name" value="Bact_Secretion_Sys_Channel"/>
</dbReference>
<dbReference type="Pfam" id="PF00263">
    <property type="entry name" value="Secretin"/>
    <property type="match status" value="1"/>
</dbReference>
<evidence type="ECO:0000256" key="1">
    <source>
        <dbReference type="ARBA" id="ARBA00004370"/>
    </source>
</evidence>